<keyword evidence="1" id="KW-0489">Methyltransferase</keyword>
<organism evidence="1 2">
    <name type="scientific">Desulfonema magnum</name>
    <dbReference type="NCBI Taxonomy" id="45655"/>
    <lineage>
        <taxon>Bacteria</taxon>
        <taxon>Pseudomonadati</taxon>
        <taxon>Thermodesulfobacteriota</taxon>
        <taxon>Desulfobacteria</taxon>
        <taxon>Desulfobacterales</taxon>
        <taxon>Desulfococcaceae</taxon>
        <taxon>Desulfonema</taxon>
    </lineage>
</organism>
<dbReference type="PANTHER" id="PTHR32379">
    <property type="entry name" value="GUANIDINOACETATE N-METHYLTRANSFERASE"/>
    <property type="match status" value="1"/>
</dbReference>
<reference evidence="1" key="1">
    <citation type="journal article" date="2021" name="Microb. Physiol.">
        <title>Proteogenomic Insights into the Physiology of Marine, Sulfate-Reducing, Filamentous Desulfonema limicola and Desulfonema magnum.</title>
        <authorList>
            <person name="Schnaars V."/>
            <person name="Wohlbrand L."/>
            <person name="Scheve S."/>
            <person name="Hinrichs C."/>
            <person name="Reinhardt R."/>
            <person name="Rabus R."/>
        </authorList>
    </citation>
    <scope>NUCLEOTIDE SEQUENCE</scope>
    <source>
        <strain evidence="1">4be13</strain>
    </source>
</reference>
<gene>
    <name evidence="1" type="ORF">dnm_038680</name>
</gene>
<dbReference type="EMBL" id="CP061800">
    <property type="protein sequence ID" value="QTA87831.1"/>
    <property type="molecule type" value="Genomic_DNA"/>
</dbReference>
<dbReference type="GO" id="GO:0005737">
    <property type="term" value="C:cytoplasm"/>
    <property type="evidence" value="ECO:0007669"/>
    <property type="project" value="TreeGrafter"/>
</dbReference>
<dbReference type="PANTHER" id="PTHR32379:SF1">
    <property type="entry name" value="GUANIDINOACETATE N-METHYLTRANSFERASE"/>
    <property type="match status" value="1"/>
</dbReference>
<protein>
    <submittedName>
        <fullName evidence="1">Methyltransferase domain-containing protein</fullName>
    </submittedName>
</protein>
<keyword evidence="2" id="KW-1185">Reference proteome</keyword>
<proteinExistence type="predicted"/>
<dbReference type="GO" id="GO:0006601">
    <property type="term" value="P:creatine biosynthetic process"/>
    <property type="evidence" value="ECO:0007669"/>
    <property type="project" value="TreeGrafter"/>
</dbReference>
<evidence type="ECO:0000313" key="1">
    <source>
        <dbReference type="EMBL" id="QTA87831.1"/>
    </source>
</evidence>
<accession>A0A975BLU5</accession>
<keyword evidence="1" id="KW-0808">Transferase</keyword>
<sequence>MSDKKYDDALFKIDPIDPSDWKKKPAVFSKGKLKIGGHPVMEDWEDAYMKELARIASGNSGVVLELGFGLGLSANYIQQQSIDKHIIIEANKDVFVKLEEFAKNAPHKVEPILGLWEEVLPSIPDESVDGILDSRKFSSNT</sequence>
<dbReference type="GO" id="GO:0032259">
    <property type="term" value="P:methylation"/>
    <property type="evidence" value="ECO:0007669"/>
    <property type="project" value="UniProtKB-KW"/>
</dbReference>
<dbReference type="CDD" id="cd02440">
    <property type="entry name" value="AdoMet_MTases"/>
    <property type="match status" value="1"/>
</dbReference>
<dbReference type="GO" id="GO:0030731">
    <property type="term" value="F:guanidinoacetate N-methyltransferase activity"/>
    <property type="evidence" value="ECO:0007669"/>
    <property type="project" value="TreeGrafter"/>
</dbReference>
<name>A0A975BLU5_9BACT</name>
<dbReference type="Proteomes" id="UP000663722">
    <property type="component" value="Chromosome"/>
</dbReference>
<dbReference type="AlphaFoldDB" id="A0A975BLU5"/>
<dbReference type="InterPro" id="IPR051038">
    <property type="entry name" value="RMT2/GAMT_Mtase"/>
</dbReference>
<dbReference type="RefSeq" id="WP_207682858.1">
    <property type="nucleotide sequence ID" value="NZ_CP061800.1"/>
</dbReference>
<dbReference type="Gene3D" id="3.40.50.150">
    <property type="entry name" value="Vaccinia Virus protein VP39"/>
    <property type="match status" value="1"/>
</dbReference>
<dbReference type="InterPro" id="IPR029063">
    <property type="entry name" value="SAM-dependent_MTases_sf"/>
</dbReference>
<evidence type="ECO:0000313" key="2">
    <source>
        <dbReference type="Proteomes" id="UP000663722"/>
    </source>
</evidence>
<dbReference type="SUPFAM" id="SSF53335">
    <property type="entry name" value="S-adenosyl-L-methionine-dependent methyltransferases"/>
    <property type="match status" value="1"/>
</dbReference>
<dbReference type="KEGG" id="dmm:dnm_038680"/>